<keyword evidence="12" id="KW-0862">Zinc</keyword>
<evidence type="ECO:0000313" key="23">
    <source>
        <dbReference type="Proteomes" id="UP000236846"/>
    </source>
</evidence>
<comment type="similarity">
    <text evidence="19">In the central section; belongs to the AAA ATPase family.</text>
</comment>
<dbReference type="InterPro" id="IPR041569">
    <property type="entry name" value="AAA_lid_3"/>
</dbReference>
<dbReference type="PRINTS" id="PR00379">
    <property type="entry name" value="INTEIN"/>
</dbReference>
<dbReference type="GO" id="GO:0005524">
    <property type="term" value="F:ATP binding"/>
    <property type="evidence" value="ECO:0007669"/>
    <property type="project" value="UniProtKB-KW"/>
</dbReference>
<protein>
    <recommendedName>
        <fullName evidence="21">DOD-type homing endonuclease domain-containing protein</fullName>
    </recommendedName>
</protein>
<dbReference type="EMBL" id="PCXE01000010">
    <property type="protein sequence ID" value="PIR26890.1"/>
    <property type="molecule type" value="Genomic_DNA"/>
</dbReference>
<dbReference type="InterPro" id="IPR027434">
    <property type="entry name" value="Homing_endonucl"/>
</dbReference>
<dbReference type="InterPro" id="IPR003587">
    <property type="entry name" value="Hint_dom_N"/>
</dbReference>
<dbReference type="Gene3D" id="2.170.16.10">
    <property type="entry name" value="Hedgehog/Intein (Hint) domain"/>
    <property type="match status" value="1"/>
</dbReference>
<dbReference type="GO" id="GO:0046872">
    <property type="term" value="F:metal ion binding"/>
    <property type="evidence" value="ECO:0007669"/>
    <property type="project" value="UniProtKB-KW"/>
</dbReference>
<evidence type="ECO:0000256" key="8">
    <source>
        <dbReference type="ARBA" id="ARBA00022741"/>
    </source>
</evidence>
<dbReference type="GO" id="GO:0016020">
    <property type="term" value="C:membrane"/>
    <property type="evidence" value="ECO:0007669"/>
    <property type="project" value="UniProtKB-SubCell"/>
</dbReference>
<dbReference type="InterPro" id="IPR027417">
    <property type="entry name" value="P-loop_NTPase"/>
</dbReference>
<organism evidence="22 23">
    <name type="scientific">Candidatus Brennerbacteria bacterium CG11_big_fil_rev_8_21_14_0_20_43_10</name>
    <dbReference type="NCBI Taxonomy" id="1974523"/>
    <lineage>
        <taxon>Bacteria</taxon>
        <taxon>Candidatus Brenneribacteriota</taxon>
    </lineage>
</organism>
<keyword evidence="14" id="KW-0404">Intron homing</keyword>
<dbReference type="FunFam" id="1.20.58.760:FF:000001">
    <property type="entry name" value="ATP-dependent zinc metalloprotease FtsH"/>
    <property type="match status" value="1"/>
</dbReference>
<evidence type="ECO:0000256" key="7">
    <source>
        <dbReference type="ARBA" id="ARBA00022723"/>
    </source>
</evidence>
<dbReference type="Gene3D" id="3.10.28.10">
    <property type="entry name" value="Homing endonucleases"/>
    <property type="match status" value="1"/>
</dbReference>
<dbReference type="GO" id="GO:0004222">
    <property type="term" value="F:metalloendopeptidase activity"/>
    <property type="evidence" value="ECO:0007669"/>
    <property type="project" value="InterPro"/>
</dbReference>
<evidence type="ECO:0000256" key="18">
    <source>
        <dbReference type="ARBA" id="ARBA00023136"/>
    </source>
</evidence>
<dbReference type="Proteomes" id="UP000236846">
    <property type="component" value="Unassembled WGS sequence"/>
</dbReference>
<dbReference type="SUPFAM" id="SSF51294">
    <property type="entry name" value="Hedgehog/intein (Hint) domain"/>
    <property type="match status" value="1"/>
</dbReference>
<dbReference type="InterPro" id="IPR003593">
    <property type="entry name" value="AAA+_ATPase"/>
</dbReference>
<keyword evidence="10" id="KW-0378">Hydrolase</keyword>
<comment type="cofactor">
    <cofactor evidence="1">
        <name>Zn(2+)</name>
        <dbReference type="ChEBI" id="CHEBI:29105"/>
    </cofactor>
</comment>
<dbReference type="GO" id="GO:0016887">
    <property type="term" value="F:ATP hydrolysis activity"/>
    <property type="evidence" value="ECO:0007669"/>
    <property type="project" value="InterPro"/>
</dbReference>
<keyword evidence="18 20" id="KW-0472">Membrane</keyword>
<evidence type="ECO:0000256" key="6">
    <source>
        <dbReference type="ARBA" id="ARBA00022722"/>
    </source>
</evidence>
<feature type="transmembrane region" description="Helical" evidence="20">
    <location>
        <begin position="110"/>
        <end position="131"/>
    </location>
</feature>
<evidence type="ECO:0000256" key="13">
    <source>
        <dbReference type="ARBA" id="ARBA00022840"/>
    </source>
</evidence>
<dbReference type="InterPro" id="IPR037219">
    <property type="entry name" value="Peptidase_M41-like"/>
</dbReference>
<comment type="subcellular location">
    <subcellularLocation>
        <location evidence="2">Membrane</location>
    </subcellularLocation>
</comment>
<dbReference type="InterPro" id="IPR050928">
    <property type="entry name" value="ATP-dep_Zn_Metalloprotease"/>
</dbReference>
<evidence type="ECO:0000256" key="16">
    <source>
        <dbReference type="ARBA" id="ARBA00023000"/>
    </source>
</evidence>
<dbReference type="Gene3D" id="3.40.50.300">
    <property type="entry name" value="P-loop containing nucleotide triphosphate hydrolases"/>
    <property type="match status" value="2"/>
</dbReference>
<dbReference type="AlphaFoldDB" id="A0A2H0PXY6"/>
<evidence type="ECO:0000256" key="4">
    <source>
        <dbReference type="ARBA" id="ARBA00022670"/>
    </source>
</evidence>
<name>A0A2H0PXY6_9BACT</name>
<dbReference type="FunFam" id="3.40.50.300:FF:000001">
    <property type="entry name" value="ATP-dependent zinc metalloprotease FtsH"/>
    <property type="match status" value="1"/>
</dbReference>
<evidence type="ECO:0000256" key="10">
    <source>
        <dbReference type="ARBA" id="ARBA00022801"/>
    </source>
</evidence>
<evidence type="ECO:0000256" key="3">
    <source>
        <dbReference type="ARBA" id="ARBA00010044"/>
    </source>
</evidence>
<dbReference type="SUPFAM" id="SSF52540">
    <property type="entry name" value="P-loop containing nucleoside triphosphate hydrolases"/>
    <property type="match status" value="2"/>
</dbReference>
<feature type="domain" description="DOD-type homing endonuclease" evidence="21">
    <location>
        <begin position="536"/>
        <end position="672"/>
    </location>
</feature>
<sequence>MKTFVKNLFLVVMFFVLLSIVFSLFVQPKTKPEQTIALSEVARKINAGSIKQIAVNDNDLIVTDASGAVWHSQKESETSLTQSLANLGVDKTKLSAVSVQLQTTNAGNSLWLTIAIQVIVPFVLVLGLLWFMSRQTQKGMAQTFNFGRVNLKLFMNPKERITFKDVAGLQEAKEELREVVDFLRHAKKFLDLGARIPRGVLLMGAPGTGKTLLARAVAGEAGVPFFHISGSEFVELFVGVGASRVRDLFAVAKKASPSIVFIDEIDAVGRERGTGLGGGHDEREQTLNQILVEMDGFDRETNVIVIAASVTGDTPVLVKQNEEPKLLPISEVIDAYYQEKEGNVEKSANGLEVLGFEKKPGGDKNIYFQNSAFKKVRSVFRHKVNEIYEIEYNGGKIKTTGNHSLFIRTPRGLKKKLVSEMKPGEILVNLPYKVNQTTKFKEIRAHQFNQEFNLELPVWQPLFEKFESVDFAYQYALARTNEIPQTKLGEQLGFSQRTIGKWQQGICGPRALSRNYYQHKNTLPEKVRVTPGLMRLFGYYAAEGYSRKEIDFCLNINEKGKIAEIKTLMKQIFNLKPDTERNITHNAVNIVYYCKPLAEFFAYYCGRGAHHKHIPSFLFTAPKEYFIEFLRGYANGDGCLVEKGRNKGNLVLVSVSKRLLLELNWLSRMHGFEPSFSEFRNQEGRRINNGKPLKSSIAYRLEFWKTTNPFKNVERKESLHPLSKIKKITKLLYKGYVYDFCGCENEAFFAGEKPILASNTNRPDVLDPALLRPGRFDRRVVLDLPDIKEREEILVLHMKNKKAAQGVDLRRVAQRTPGFAGADLANVVNESAILAARKNKKIIDQIDLFEAMEKVILGPERKSHVLTQREREITAYHEAGHALVSTMLSQADPVHKVSIISRGRVAGYTLKLPNEDRHLYTRKHLLAELAGALGGYMAEKIVFKDVTTGASNDLRIATDSARHMVMEYGMSEKFGPIAFGTSSEWVFLGRDLGSERDYSEKVAQEIDQEVRLLLADAQTQAQKILIAKRPILDAIAKRLIESETIEKEEFETLVRAYARKPKKTGSPNNKTSA</sequence>
<dbReference type="SMART" id="SM00306">
    <property type="entry name" value="HintN"/>
    <property type="match status" value="1"/>
</dbReference>
<dbReference type="GO" id="GO:0004176">
    <property type="term" value="F:ATP-dependent peptidase activity"/>
    <property type="evidence" value="ECO:0007669"/>
    <property type="project" value="InterPro"/>
</dbReference>
<dbReference type="Pfam" id="PF01434">
    <property type="entry name" value="Peptidase_M41"/>
    <property type="match status" value="1"/>
</dbReference>
<dbReference type="GO" id="GO:0016539">
    <property type="term" value="P:intein-mediated protein splicing"/>
    <property type="evidence" value="ECO:0007669"/>
    <property type="project" value="InterPro"/>
</dbReference>
<dbReference type="PANTHER" id="PTHR43655">
    <property type="entry name" value="ATP-DEPENDENT PROTEASE"/>
    <property type="match status" value="1"/>
</dbReference>
<keyword evidence="15 20" id="KW-1133">Transmembrane helix</keyword>
<dbReference type="PANTHER" id="PTHR43655:SF2">
    <property type="entry name" value="AFG3 LIKE MATRIX AAA PEPTIDASE SUBUNIT 2, ISOFORM A"/>
    <property type="match status" value="1"/>
</dbReference>
<evidence type="ECO:0000256" key="20">
    <source>
        <dbReference type="SAM" id="Phobius"/>
    </source>
</evidence>
<dbReference type="Pfam" id="PF00004">
    <property type="entry name" value="AAA"/>
    <property type="match status" value="1"/>
</dbReference>
<comment type="caution">
    <text evidence="22">The sequence shown here is derived from an EMBL/GenBank/DDBJ whole genome shotgun (WGS) entry which is preliminary data.</text>
</comment>
<evidence type="ECO:0000256" key="15">
    <source>
        <dbReference type="ARBA" id="ARBA00022989"/>
    </source>
</evidence>
<dbReference type="PROSITE" id="PS50819">
    <property type="entry name" value="INTEIN_ENDONUCLEASE"/>
    <property type="match status" value="1"/>
</dbReference>
<keyword evidence="9" id="KW-0255">Endonuclease</keyword>
<dbReference type="InterPro" id="IPR004042">
    <property type="entry name" value="Intein_endonuc_central"/>
</dbReference>
<dbReference type="Pfam" id="PF14890">
    <property type="entry name" value="Intein_splicing"/>
    <property type="match status" value="1"/>
</dbReference>
<dbReference type="FunFam" id="1.10.8.60:FF:000001">
    <property type="entry name" value="ATP-dependent zinc metalloprotease FtsH"/>
    <property type="match status" value="1"/>
</dbReference>
<evidence type="ECO:0000259" key="21">
    <source>
        <dbReference type="PROSITE" id="PS50819"/>
    </source>
</evidence>
<keyword evidence="16" id="KW-0651">Protein splicing</keyword>
<dbReference type="Gene3D" id="1.10.8.60">
    <property type="match status" value="1"/>
</dbReference>
<keyword evidence="6" id="KW-0540">Nuclease</keyword>
<evidence type="ECO:0000256" key="2">
    <source>
        <dbReference type="ARBA" id="ARBA00004370"/>
    </source>
</evidence>
<evidence type="ECO:0000313" key="22">
    <source>
        <dbReference type="EMBL" id="PIR26890.1"/>
    </source>
</evidence>
<keyword evidence="11" id="KW-0068">Autocatalytic cleavage</keyword>
<feature type="transmembrane region" description="Helical" evidence="20">
    <location>
        <begin position="7"/>
        <end position="26"/>
    </location>
</feature>
<keyword evidence="8" id="KW-0547">Nucleotide-binding</keyword>
<dbReference type="SUPFAM" id="SSF140990">
    <property type="entry name" value="FtsH protease domain-like"/>
    <property type="match status" value="1"/>
</dbReference>
<dbReference type="InterPro" id="IPR006141">
    <property type="entry name" value="Intein_N"/>
</dbReference>
<keyword evidence="17" id="KW-0482">Metalloprotease</keyword>
<dbReference type="PROSITE" id="PS50817">
    <property type="entry name" value="INTEIN_N_TER"/>
    <property type="match status" value="1"/>
</dbReference>
<dbReference type="GO" id="GO:0006314">
    <property type="term" value="P:intron homing"/>
    <property type="evidence" value="ECO:0007669"/>
    <property type="project" value="UniProtKB-KW"/>
</dbReference>
<keyword evidence="4" id="KW-0645">Protease</keyword>
<keyword evidence="7" id="KW-0479">Metal-binding</keyword>
<dbReference type="CDD" id="cd19501">
    <property type="entry name" value="RecA-like_FtsH"/>
    <property type="match status" value="1"/>
</dbReference>
<dbReference type="Pfam" id="PF17862">
    <property type="entry name" value="AAA_lid_3"/>
    <property type="match status" value="1"/>
</dbReference>
<keyword evidence="13" id="KW-0067">ATP-binding</keyword>
<dbReference type="InterPro" id="IPR036844">
    <property type="entry name" value="Hint_dom_sf"/>
</dbReference>
<dbReference type="InterPro" id="IPR000642">
    <property type="entry name" value="Peptidase_M41"/>
</dbReference>
<dbReference type="InterPro" id="IPR003959">
    <property type="entry name" value="ATPase_AAA_core"/>
</dbReference>
<dbReference type="GO" id="GO:0004519">
    <property type="term" value="F:endonuclease activity"/>
    <property type="evidence" value="ECO:0007669"/>
    <property type="project" value="UniProtKB-KW"/>
</dbReference>
<reference evidence="22 23" key="1">
    <citation type="submission" date="2017-09" db="EMBL/GenBank/DDBJ databases">
        <title>Depth-based differentiation of microbial function through sediment-hosted aquifers and enrichment of novel symbionts in the deep terrestrial subsurface.</title>
        <authorList>
            <person name="Probst A.J."/>
            <person name="Ladd B."/>
            <person name="Jarett J.K."/>
            <person name="Geller-Mcgrath D.E."/>
            <person name="Sieber C.M."/>
            <person name="Emerson J.B."/>
            <person name="Anantharaman K."/>
            <person name="Thomas B.C."/>
            <person name="Malmstrom R."/>
            <person name="Stieglmeier M."/>
            <person name="Klingl A."/>
            <person name="Woyke T."/>
            <person name="Ryan C.M."/>
            <person name="Banfield J.F."/>
        </authorList>
    </citation>
    <scope>NUCLEOTIDE SEQUENCE [LARGE SCALE GENOMIC DNA]</scope>
    <source>
        <strain evidence="22">CG11_big_fil_rev_8_21_14_0_20_43_10</strain>
    </source>
</reference>
<dbReference type="NCBIfam" id="TIGR01445">
    <property type="entry name" value="intein_Nterm"/>
    <property type="match status" value="1"/>
</dbReference>
<comment type="similarity">
    <text evidence="3">In the C-terminal section; belongs to the peptidase M41 family.</text>
</comment>
<evidence type="ECO:0000256" key="9">
    <source>
        <dbReference type="ARBA" id="ARBA00022759"/>
    </source>
</evidence>
<evidence type="ECO:0000256" key="5">
    <source>
        <dbReference type="ARBA" id="ARBA00022692"/>
    </source>
</evidence>
<evidence type="ECO:0000256" key="14">
    <source>
        <dbReference type="ARBA" id="ARBA00022886"/>
    </source>
</evidence>
<evidence type="ECO:0000256" key="17">
    <source>
        <dbReference type="ARBA" id="ARBA00023049"/>
    </source>
</evidence>
<accession>A0A2H0PXY6</accession>
<proteinExistence type="inferred from homology"/>
<evidence type="ECO:0000256" key="1">
    <source>
        <dbReference type="ARBA" id="ARBA00001947"/>
    </source>
</evidence>
<dbReference type="InterPro" id="IPR006142">
    <property type="entry name" value="INTEIN"/>
</dbReference>
<gene>
    <name evidence="22" type="ORF">COV41_00520</name>
</gene>
<evidence type="ECO:0000256" key="19">
    <source>
        <dbReference type="ARBA" id="ARBA00061570"/>
    </source>
</evidence>
<dbReference type="CDD" id="cd00081">
    <property type="entry name" value="Hint"/>
    <property type="match status" value="1"/>
</dbReference>
<evidence type="ECO:0000256" key="12">
    <source>
        <dbReference type="ARBA" id="ARBA00022833"/>
    </source>
</evidence>
<keyword evidence="5 20" id="KW-0812">Transmembrane</keyword>
<evidence type="ECO:0000256" key="11">
    <source>
        <dbReference type="ARBA" id="ARBA00022813"/>
    </source>
</evidence>
<dbReference type="SMART" id="SM00382">
    <property type="entry name" value="AAA"/>
    <property type="match status" value="1"/>
</dbReference>
<dbReference type="SUPFAM" id="SSF55608">
    <property type="entry name" value="Homing endonucleases"/>
    <property type="match status" value="1"/>
</dbReference>
<dbReference type="Gene3D" id="1.20.58.760">
    <property type="entry name" value="Peptidase M41"/>
    <property type="match status" value="1"/>
</dbReference>